<dbReference type="AlphaFoldDB" id="A0AAV2I8A1"/>
<proteinExistence type="predicted"/>
<evidence type="ECO:0008006" key="3">
    <source>
        <dbReference type="Google" id="ProtNLM"/>
    </source>
</evidence>
<dbReference type="Proteomes" id="UP001497497">
    <property type="component" value="Unassembled WGS sequence"/>
</dbReference>
<dbReference type="EMBL" id="CAXITT010000480">
    <property type="protein sequence ID" value="CAL1542311.1"/>
    <property type="molecule type" value="Genomic_DNA"/>
</dbReference>
<reference evidence="1 2" key="1">
    <citation type="submission" date="2024-04" db="EMBL/GenBank/DDBJ databases">
        <authorList>
            <consortium name="Genoscope - CEA"/>
            <person name="William W."/>
        </authorList>
    </citation>
    <scope>NUCLEOTIDE SEQUENCE [LARGE SCALE GENOMIC DNA]</scope>
</reference>
<accession>A0AAV2I8A1</accession>
<comment type="caution">
    <text evidence="1">The sequence shown here is derived from an EMBL/GenBank/DDBJ whole genome shotgun (WGS) entry which is preliminary data.</text>
</comment>
<protein>
    <recommendedName>
        <fullName evidence="3">Peptidase S1 domain-containing protein</fullName>
    </recommendedName>
</protein>
<evidence type="ECO:0000313" key="2">
    <source>
        <dbReference type="Proteomes" id="UP001497497"/>
    </source>
</evidence>
<name>A0AAV2I8A1_LYMST</name>
<keyword evidence="2" id="KW-1185">Reference proteome</keyword>
<sequence length="396" mass="44925">MHSDLGNVLNRLRGHEGASTDFHVGDTTKEHALNTNLGKLRWKNCETNPGHKDFIPVKEFGLNHLPEGHRNETILKRIKCLADLTCRLTVCKKSSNRPKDNTLFCDVGEQRMATGTVIEIVKTKLAKTKQCEHCRGSHTFSKGFHVIRIMTACHVVFDCEEAENTTIDLFYDDEIDTEGIQRLEGFRVKSRNIDLDQCVFECTTKDVKLVNLLEEKLITFNNLTKSSPSAGTVPCEIIASHPHGLSKHISVGVSKHINVGVSKDKHDLTLTGNSGHFHRKFPMKCYEDKVEISLFLSTDSIIVSNKPVSEFAGIQCDVFFPDSTTQKCHLWKWDEEVRSTKAFLIGEAGIHEDPNNFYLELMLPNEASQIMRDDNYLEYYKDDVTSAFCIYVKRLD</sequence>
<evidence type="ECO:0000313" key="1">
    <source>
        <dbReference type="EMBL" id="CAL1542311.1"/>
    </source>
</evidence>
<organism evidence="1 2">
    <name type="scientific">Lymnaea stagnalis</name>
    <name type="common">Great pond snail</name>
    <name type="synonym">Helix stagnalis</name>
    <dbReference type="NCBI Taxonomy" id="6523"/>
    <lineage>
        <taxon>Eukaryota</taxon>
        <taxon>Metazoa</taxon>
        <taxon>Spiralia</taxon>
        <taxon>Lophotrochozoa</taxon>
        <taxon>Mollusca</taxon>
        <taxon>Gastropoda</taxon>
        <taxon>Heterobranchia</taxon>
        <taxon>Euthyneura</taxon>
        <taxon>Panpulmonata</taxon>
        <taxon>Hygrophila</taxon>
        <taxon>Lymnaeoidea</taxon>
        <taxon>Lymnaeidae</taxon>
        <taxon>Lymnaea</taxon>
    </lineage>
</organism>
<gene>
    <name evidence="1" type="ORF">GSLYS_00015905001</name>
</gene>